<dbReference type="Proteomes" id="UP000316429">
    <property type="component" value="Unassembled WGS sequence"/>
</dbReference>
<dbReference type="EMBL" id="VFYP01000001">
    <property type="protein sequence ID" value="TPP11916.1"/>
    <property type="molecule type" value="Genomic_DNA"/>
</dbReference>
<dbReference type="GO" id="GO:0008758">
    <property type="term" value="F:UDP-2,3-diacylglucosamine hydrolase activity"/>
    <property type="evidence" value="ECO:0007669"/>
    <property type="project" value="TreeGrafter"/>
</dbReference>
<sequence length="301" mass="33289">MITRRGLLKLFGAGFLSLIATAAYPFTEVFRRPEIRRYAVTPKNWPTELKLRVAVLADFHACEPWMSRSRIEDVCAMANALDPDICLLLGDYAAGTNVVSDYVDAVDWAAALATLRAPLGIHAILGNHDYWEDLTFQRDPSAGNIATRALQQVGIATYVNEAVRLEKDGQAFWIAGLGDQMALRPGKHFNRKTMTGIDDLPSTMRIVTDDAPVILMAHEPDIFPQVTERVALTLCGHTHGGQINLFGWHPVAASRGSWRYPGGHFHERDRHLIVSRGLGCSFLPIRVGVRPEILLLELGSA</sequence>
<dbReference type="InterPro" id="IPR051158">
    <property type="entry name" value="Metallophosphoesterase_sf"/>
</dbReference>
<comment type="caution">
    <text evidence="4">The sequence shown here is derived from an EMBL/GenBank/DDBJ whole genome shotgun (WGS) entry which is preliminary data.</text>
</comment>
<dbReference type="AlphaFoldDB" id="A0A504UTF6"/>
<proteinExistence type="predicted"/>
<dbReference type="SUPFAM" id="SSF56300">
    <property type="entry name" value="Metallo-dependent phosphatases"/>
    <property type="match status" value="1"/>
</dbReference>
<evidence type="ECO:0000259" key="3">
    <source>
        <dbReference type="Pfam" id="PF00149"/>
    </source>
</evidence>
<keyword evidence="5" id="KW-1185">Reference proteome</keyword>
<protein>
    <submittedName>
        <fullName evidence="4">Metallophosphoesterase</fullName>
    </submittedName>
</protein>
<dbReference type="OrthoDB" id="9780884at2"/>
<reference evidence="4 5" key="1">
    <citation type="submission" date="2019-06" db="EMBL/GenBank/DDBJ databases">
        <title>Rhizobium sp. CL12 isolated from roots of soybean.</title>
        <authorList>
            <person name="Wang C."/>
        </authorList>
    </citation>
    <scope>NUCLEOTIDE SEQUENCE [LARGE SCALE GENOMIC DNA]</scope>
    <source>
        <strain evidence="4 5">CL12</strain>
    </source>
</reference>
<dbReference type="PANTHER" id="PTHR31302:SF31">
    <property type="entry name" value="PHOSPHODIESTERASE YAEI"/>
    <property type="match status" value="1"/>
</dbReference>
<gene>
    <name evidence="4" type="ORF">FJQ55_14320</name>
</gene>
<organism evidence="4 5">
    <name type="scientific">Rhizobium glycinendophyticum</name>
    <dbReference type="NCBI Taxonomy" id="2589807"/>
    <lineage>
        <taxon>Bacteria</taxon>
        <taxon>Pseudomonadati</taxon>
        <taxon>Pseudomonadota</taxon>
        <taxon>Alphaproteobacteria</taxon>
        <taxon>Hyphomicrobiales</taxon>
        <taxon>Rhizobiaceae</taxon>
        <taxon>Rhizobium/Agrobacterium group</taxon>
        <taxon>Rhizobium</taxon>
    </lineage>
</organism>
<dbReference type="InterPro" id="IPR029052">
    <property type="entry name" value="Metallo-depent_PP-like"/>
</dbReference>
<evidence type="ECO:0000313" key="5">
    <source>
        <dbReference type="Proteomes" id="UP000316429"/>
    </source>
</evidence>
<feature type="domain" description="Calcineurin-like phosphoesterase" evidence="3">
    <location>
        <begin position="51"/>
        <end position="240"/>
    </location>
</feature>
<keyword evidence="1" id="KW-0479">Metal-binding</keyword>
<evidence type="ECO:0000256" key="2">
    <source>
        <dbReference type="ARBA" id="ARBA00022801"/>
    </source>
</evidence>
<accession>A0A504UTF6</accession>
<dbReference type="PANTHER" id="PTHR31302">
    <property type="entry name" value="TRANSMEMBRANE PROTEIN WITH METALLOPHOSPHOESTERASE DOMAIN-RELATED"/>
    <property type="match status" value="1"/>
</dbReference>
<dbReference type="GO" id="GO:0046872">
    <property type="term" value="F:metal ion binding"/>
    <property type="evidence" value="ECO:0007669"/>
    <property type="project" value="UniProtKB-KW"/>
</dbReference>
<evidence type="ECO:0000313" key="4">
    <source>
        <dbReference type="EMBL" id="TPP11916.1"/>
    </source>
</evidence>
<dbReference type="CDD" id="cd07385">
    <property type="entry name" value="MPP_YkuE_C"/>
    <property type="match status" value="1"/>
</dbReference>
<keyword evidence="2" id="KW-0378">Hydrolase</keyword>
<name>A0A504UTF6_9HYPH</name>
<dbReference type="Gene3D" id="3.60.21.10">
    <property type="match status" value="1"/>
</dbReference>
<dbReference type="InterPro" id="IPR004843">
    <property type="entry name" value="Calcineurin-like_PHP"/>
</dbReference>
<evidence type="ECO:0000256" key="1">
    <source>
        <dbReference type="ARBA" id="ARBA00022723"/>
    </source>
</evidence>
<dbReference type="GO" id="GO:0016020">
    <property type="term" value="C:membrane"/>
    <property type="evidence" value="ECO:0007669"/>
    <property type="project" value="GOC"/>
</dbReference>
<dbReference type="RefSeq" id="WP_140828882.1">
    <property type="nucleotide sequence ID" value="NZ_VFYP01000001.1"/>
</dbReference>
<dbReference type="GO" id="GO:0009245">
    <property type="term" value="P:lipid A biosynthetic process"/>
    <property type="evidence" value="ECO:0007669"/>
    <property type="project" value="TreeGrafter"/>
</dbReference>
<dbReference type="Pfam" id="PF00149">
    <property type="entry name" value="Metallophos"/>
    <property type="match status" value="1"/>
</dbReference>